<reference evidence="2" key="1">
    <citation type="submission" date="2014-08" db="EMBL/GenBank/DDBJ databases">
        <authorList>
            <person name="Sharma Rahul"/>
            <person name="Thines Marco"/>
        </authorList>
    </citation>
    <scope>NUCLEOTIDE SEQUENCE</scope>
</reference>
<accession>A0A0F7SXT2</accession>
<feature type="transmembrane region" description="Helical" evidence="1">
    <location>
        <begin position="13"/>
        <end position="36"/>
    </location>
</feature>
<evidence type="ECO:0000313" key="2">
    <source>
        <dbReference type="EMBL" id="CED85559.1"/>
    </source>
</evidence>
<keyword evidence="2" id="KW-0830">Ubiquinone</keyword>
<dbReference type="Pfam" id="PF06522">
    <property type="entry name" value="B12D"/>
    <property type="match status" value="1"/>
</dbReference>
<keyword evidence="1" id="KW-1133">Transmembrane helix</keyword>
<dbReference type="PANTHER" id="PTHR14256">
    <property type="entry name" value="NADH-UBIQUINONE OXIDOREDUCTASE MLRQ SUBUNIT"/>
    <property type="match status" value="1"/>
</dbReference>
<organism evidence="2">
    <name type="scientific">Phaffia rhodozyma</name>
    <name type="common">Yeast</name>
    <name type="synonym">Xanthophyllomyces dendrorhous</name>
    <dbReference type="NCBI Taxonomy" id="264483"/>
    <lineage>
        <taxon>Eukaryota</taxon>
        <taxon>Fungi</taxon>
        <taxon>Dikarya</taxon>
        <taxon>Basidiomycota</taxon>
        <taxon>Agaricomycotina</taxon>
        <taxon>Tremellomycetes</taxon>
        <taxon>Cystofilobasidiales</taxon>
        <taxon>Mrakiaceae</taxon>
        <taxon>Phaffia</taxon>
    </lineage>
</organism>
<keyword evidence="1" id="KW-0812">Transmembrane</keyword>
<name>A0A0F7SXT2_PHARH</name>
<sequence>MPKVPTPLFRKSVFAYEILPIYAVVIGAVGGAGWYLSRLARGPDVLPRHFSLTNVILRSSSLIWDRNGNPQPWQHIKENQQVKLLAINHKHEGEPWRRDRF</sequence>
<evidence type="ECO:0000256" key="1">
    <source>
        <dbReference type="SAM" id="Phobius"/>
    </source>
</evidence>
<dbReference type="InterPro" id="IPR010530">
    <property type="entry name" value="B12D"/>
</dbReference>
<dbReference type="PANTHER" id="PTHR14256:SF1">
    <property type="entry name" value="GEO09626P1"/>
    <property type="match status" value="1"/>
</dbReference>
<proteinExistence type="predicted"/>
<dbReference type="EMBL" id="LN483332">
    <property type="protein sequence ID" value="CED85559.1"/>
    <property type="molecule type" value="Genomic_DNA"/>
</dbReference>
<dbReference type="AlphaFoldDB" id="A0A0F7SXT2"/>
<protein>
    <submittedName>
        <fullName evidence="2">NADH-ubiquinone reductase complex 1 MLRQ subunit</fullName>
    </submittedName>
</protein>
<keyword evidence="1" id="KW-0472">Membrane</keyword>